<name>A0A1A9B443_9ACTN</name>
<keyword evidence="9" id="KW-1185">Reference proteome</keyword>
<dbReference type="PANTHER" id="PTHR43229:SF2">
    <property type="entry name" value="NODULATION PROTEIN J"/>
    <property type="match status" value="1"/>
</dbReference>
<evidence type="ECO:0000256" key="6">
    <source>
        <dbReference type="SAM" id="Phobius"/>
    </source>
</evidence>
<reference evidence="9" key="1">
    <citation type="submission" date="2016-06" db="EMBL/GenBank/DDBJ databases">
        <authorList>
            <person name="Varghese N."/>
            <person name="Submissions Spin"/>
        </authorList>
    </citation>
    <scope>NUCLEOTIDE SEQUENCE [LARGE SCALE GENOMIC DNA]</scope>
    <source>
        <strain evidence="9">DSM 45794</strain>
    </source>
</reference>
<organism evidence="8 9">
    <name type="scientific">Micromonospora sediminicola</name>
    <dbReference type="NCBI Taxonomy" id="946078"/>
    <lineage>
        <taxon>Bacteria</taxon>
        <taxon>Bacillati</taxon>
        <taxon>Actinomycetota</taxon>
        <taxon>Actinomycetes</taxon>
        <taxon>Micromonosporales</taxon>
        <taxon>Micromonosporaceae</taxon>
        <taxon>Micromonospora</taxon>
    </lineage>
</organism>
<proteinExistence type="predicted"/>
<feature type="transmembrane region" description="Helical" evidence="6">
    <location>
        <begin position="84"/>
        <end position="110"/>
    </location>
</feature>
<dbReference type="PANTHER" id="PTHR43229">
    <property type="entry name" value="NODULATION PROTEIN J"/>
    <property type="match status" value="1"/>
</dbReference>
<feature type="transmembrane region" description="Helical" evidence="6">
    <location>
        <begin position="169"/>
        <end position="188"/>
    </location>
</feature>
<evidence type="ECO:0000313" key="9">
    <source>
        <dbReference type="Proteomes" id="UP000199558"/>
    </source>
</evidence>
<feature type="transmembrane region" description="Helical" evidence="6">
    <location>
        <begin position="218"/>
        <end position="238"/>
    </location>
</feature>
<keyword evidence="4 6" id="KW-0472">Membrane</keyword>
<protein>
    <submittedName>
        <fullName evidence="8">ABC-2 type transport system permease protein</fullName>
    </submittedName>
</protein>
<feature type="transmembrane region" description="Helical" evidence="6">
    <location>
        <begin position="130"/>
        <end position="157"/>
    </location>
</feature>
<dbReference type="Pfam" id="PF01061">
    <property type="entry name" value="ABC2_membrane"/>
    <property type="match status" value="1"/>
</dbReference>
<keyword evidence="2 6" id="KW-0812">Transmembrane</keyword>
<dbReference type="PIRSF" id="PIRSF006648">
    <property type="entry name" value="DrrB"/>
    <property type="match status" value="1"/>
</dbReference>
<evidence type="ECO:0000256" key="5">
    <source>
        <dbReference type="ARBA" id="ARBA00023251"/>
    </source>
</evidence>
<gene>
    <name evidence="8" type="ORF">GA0070622_0640</name>
</gene>
<dbReference type="Proteomes" id="UP000199558">
    <property type="component" value="Unassembled WGS sequence"/>
</dbReference>
<comment type="subcellular location">
    <subcellularLocation>
        <location evidence="1">Membrane</location>
        <topology evidence="1">Multi-pass membrane protein</topology>
    </subcellularLocation>
</comment>
<dbReference type="InterPro" id="IPR051784">
    <property type="entry name" value="Nod_factor_ABC_transporter"/>
</dbReference>
<feature type="transmembrane region" description="Helical" evidence="6">
    <location>
        <begin position="50"/>
        <end position="72"/>
    </location>
</feature>
<dbReference type="GO" id="GO:0046677">
    <property type="term" value="P:response to antibiotic"/>
    <property type="evidence" value="ECO:0007669"/>
    <property type="project" value="UniProtKB-KW"/>
</dbReference>
<dbReference type="EMBL" id="FLRH01000003">
    <property type="protein sequence ID" value="SBT63682.1"/>
    <property type="molecule type" value="Genomic_DNA"/>
</dbReference>
<feature type="domain" description="ABC-2 type transporter transmembrane" evidence="7">
    <location>
        <begin position="38"/>
        <end position="207"/>
    </location>
</feature>
<dbReference type="OrthoDB" id="9255971at2"/>
<evidence type="ECO:0000256" key="4">
    <source>
        <dbReference type="ARBA" id="ARBA00023136"/>
    </source>
</evidence>
<dbReference type="GO" id="GO:0140359">
    <property type="term" value="F:ABC-type transporter activity"/>
    <property type="evidence" value="ECO:0007669"/>
    <property type="project" value="InterPro"/>
</dbReference>
<dbReference type="InterPro" id="IPR013525">
    <property type="entry name" value="ABC2_TM"/>
</dbReference>
<evidence type="ECO:0000313" key="8">
    <source>
        <dbReference type="EMBL" id="SBT63682.1"/>
    </source>
</evidence>
<accession>A0A1A9B443</accession>
<dbReference type="RefSeq" id="WP_091568237.1">
    <property type="nucleotide sequence ID" value="NZ_FLRH01000003.1"/>
</dbReference>
<evidence type="ECO:0000256" key="1">
    <source>
        <dbReference type="ARBA" id="ARBA00004141"/>
    </source>
</evidence>
<dbReference type="GO" id="GO:0043190">
    <property type="term" value="C:ATP-binding cassette (ABC) transporter complex"/>
    <property type="evidence" value="ECO:0007669"/>
    <property type="project" value="InterPro"/>
</dbReference>
<evidence type="ECO:0000256" key="2">
    <source>
        <dbReference type="ARBA" id="ARBA00022692"/>
    </source>
</evidence>
<feature type="transmembrane region" description="Helical" evidence="6">
    <location>
        <begin position="21"/>
        <end position="38"/>
    </location>
</feature>
<dbReference type="AlphaFoldDB" id="A0A1A9B443"/>
<sequence length="254" mass="26455">MRAAATAVRLQLAVLRTSPGDLLALTTVPLLTAIFLAITRHAGRGDLAGYAVLAPAVMAILATAITTSGEIIEIDRRSGVLELLLASPTALAMVVSARVTTVTAVSLLAVGESWLVALALGTKVPIAHPLIFLATLSVTAMAMSGTAAVMAALFVLSRSARAYQNSLTYPLYLLGGALVPVALLPGWLRPLALPNFLAWATDLLRDSLDPDPVRTAPARLAVVLTLGVTGYAVGHLLVRRVAERLRRTGSAGWA</sequence>
<keyword evidence="5" id="KW-0046">Antibiotic resistance</keyword>
<dbReference type="InterPro" id="IPR000412">
    <property type="entry name" value="ABC_2_transport"/>
</dbReference>
<evidence type="ECO:0000259" key="7">
    <source>
        <dbReference type="Pfam" id="PF01061"/>
    </source>
</evidence>
<dbReference type="STRING" id="946078.GA0070622_0640"/>
<keyword evidence="3 6" id="KW-1133">Transmembrane helix</keyword>
<evidence type="ECO:0000256" key="3">
    <source>
        <dbReference type="ARBA" id="ARBA00022989"/>
    </source>
</evidence>